<dbReference type="Proteomes" id="UP000256708">
    <property type="component" value="Unassembled WGS sequence"/>
</dbReference>
<organism evidence="1 2">
    <name type="scientific">Pontibacter diazotrophicus</name>
    <dbReference type="NCBI Taxonomy" id="1400979"/>
    <lineage>
        <taxon>Bacteria</taxon>
        <taxon>Pseudomonadati</taxon>
        <taxon>Bacteroidota</taxon>
        <taxon>Cytophagia</taxon>
        <taxon>Cytophagales</taxon>
        <taxon>Hymenobacteraceae</taxon>
        <taxon>Pontibacter</taxon>
    </lineage>
</organism>
<gene>
    <name evidence="1" type="ORF">DXT99_19240</name>
</gene>
<evidence type="ECO:0000313" key="2">
    <source>
        <dbReference type="Proteomes" id="UP000256708"/>
    </source>
</evidence>
<accession>A0A3D8L7V9</accession>
<dbReference type="EMBL" id="QRGR01000023">
    <property type="protein sequence ID" value="RDV13489.1"/>
    <property type="molecule type" value="Genomic_DNA"/>
</dbReference>
<protein>
    <submittedName>
        <fullName evidence="1">Uncharacterized protein</fullName>
    </submittedName>
</protein>
<evidence type="ECO:0000313" key="1">
    <source>
        <dbReference type="EMBL" id="RDV13489.1"/>
    </source>
</evidence>
<comment type="caution">
    <text evidence="1">The sequence shown here is derived from an EMBL/GenBank/DDBJ whole genome shotgun (WGS) entry which is preliminary data.</text>
</comment>
<dbReference type="AlphaFoldDB" id="A0A3D8L7V9"/>
<sequence>MIATVGISKNLKSLVWRDIPTQLDKKTCYTICSLVEAAYQAGAAIAYAKEQLLCTQHVRREKAIT</sequence>
<proteinExistence type="predicted"/>
<reference evidence="2" key="1">
    <citation type="submission" date="2018-08" db="EMBL/GenBank/DDBJ databases">
        <authorList>
            <person name="Liu Z.-W."/>
            <person name="Du Z.-J."/>
        </authorList>
    </citation>
    <scope>NUCLEOTIDE SEQUENCE [LARGE SCALE GENOMIC DNA]</scope>
    <source>
        <strain evidence="2">H4X</strain>
    </source>
</reference>
<name>A0A3D8L7V9_9BACT</name>
<keyword evidence="2" id="KW-1185">Reference proteome</keyword>